<accession>A0ABR4XQZ4</accession>
<dbReference type="InterPro" id="IPR046462">
    <property type="entry name" value="TerL_nuclease"/>
</dbReference>
<proteinExistence type="predicted"/>
<feature type="domain" description="Terminase large subunit-like ATPase" evidence="1">
    <location>
        <begin position="75"/>
        <end position="252"/>
    </location>
</feature>
<protein>
    <recommendedName>
        <fullName evidence="5">Terminase</fullName>
    </recommendedName>
</protein>
<dbReference type="PANTHER" id="PTHR41287:SF1">
    <property type="entry name" value="PROTEIN YMFN"/>
    <property type="match status" value="1"/>
</dbReference>
<dbReference type="InterPro" id="IPR005021">
    <property type="entry name" value="Terminase_largesu-like"/>
</dbReference>
<dbReference type="Proteomes" id="UP000030023">
    <property type="component" value="Unassembled WGS sequence"/>
</dbReference>
<evidence type="ECO:0000313" key="4">
    <source>
        <dbReference type="Proteomes" id="UP000030023"/>
    </source>
</evidence>
<sequence>MRTDPVTKYARDVVSGRQIAGKLMKLVCQRHLNDLKRQGDDKFPYKFEPEIVKGLLMFASLVPDPDTQKPLPLMPWQIFILGSLIGWRNTNTKGRRFRNGIVSMGRGQGKTYLASVLACYSFFIEGRNKGNQDVILSANTTDQTKKLFNYTKGTSEQLLSGTFSELAKDITPRFMDIFNNKTKNQIVRISADGGKFDGYHISLAVFDEAGDQKDREAFNKITSGTVKNENALFLMISTAYPDPNVPLREDIEMMKSIIQKNDRKLDDYFLAVFAQDDKNEVFKPETWAKSNPLLDLPSTHNKLMNGLVSERDTKMHQGKLNDFLVKNMNLWLNAKADNAFDLEDIERTEISDFDFNKRSVYIGLDNSMVSDDSAFAFCFSLRMNQILYLC</sequence>
<dbReference type="Pfam" id="PF20441">
    <property type="entry name" value="TerL_nuclease"/>
    <property type="match status" value="1"/>
</dbReference>
<dbReference type="Pfam" id="PF03354">
    <property type="entry name" value="TerL_ATPase"/>
    <property type="match status" value="1"/>
</dbReference>
<keyword evidence="4" id="KW-1185">Reference proteome</keyword>
<dbReference type="InterPro" id="IPR027417">
    <property type="entry name" value="P-loop_NTPase"/>
</dbReference>
<dbReference type="PANTHER" id="PTHR41287">
    <property type="match status" value="1"/>
</dbReference>
<evidence type="ECO:0000259" key="2">
    <source>
        <dbReference type="Pfam" id="PF20441"/>
    </source>
</evidence>
<dbReference type="Gene3D" id="3.40.50.300">
    <property type="entry name" value="P-loop containing nucleotide triphosphate hydrolases"/>
    <property type="match status" value="1"/>
</dbReference>
<organism evidence="3 4">
    <name type="scientific">Oenococcus alcoholitolerans</name>
    <dbReference type="NCBI Taxonomy" id="931074"/>
    <lineage>
        <taxon>Bacteria</taxon>
        <taxon>Bacillati</taxon>
        <taxon>Bacillota</taxon>
        <taxon>Bacilli</taxon>
        <taxon>Lactobacillales</taxon>
        <taxon>Lactobacillaceae</taxon>
        <taxon>Oenococcus</taxon>
    </lineage>
</organism>
<dbReference type="InterPro" id="IPR046461">
    <property type="entry name" value="TerL_ATPase"/>
</dbReference>
<evidence type="ECO:0000259" key="1">
    <source>
        <dbReference type="Pfam" id="PF03354"/>
    </source>
</evidence>
<comment type="caution">
    <text evidence="3">The sequence shown here is derived from an EMBL/GenBank/DDBJ whole genome shotgun (WGS) entry which is preliminary data.</text>
</comment>
<feature type="non-terminal residue" evidence="3">
    <location>
        <position position="390"/>
    </location>
</feature>
<feature type="domain" description="Terminase large subunit-like endonuclease" evidence="2">
    <location>
        <begin position="266"/>
        <end position="389"/>
    </location>
</feature>
<gene>
    <name evidence="3" type="ORF">Q757_04425</name>
</gene>
<reference evidence="3 4" key="1">
    <citation type="journal article" date="2014" name="Antonie Van Leeuwenhoek">
        <title>Oenococcus alcoholitolerans sp. nov., a lactic acid bacteria isolated from cachaca and ethanol fermentation processes.</title>
        <authorList>
            <person name="Badotti F."/>
            <person name="Moreira A.P."/>
            <person name="Tonon L.A."/>
            <person name="de Lucena B.T."/>
            <person name="Gomes Fde C."/>
            <person name="Kruger R."/>
            <person name="Thompson C.C."/>
            <person name="de Morais M.A.Jr."/>
            <person name="Rosa C.A."/>
            <person name="Thompson F.L."/>
        </authorList>
    </citation>
    <scope>NUCLEOTIDE SEQUENCE [LARGE SCALE GENOMIC DNA]</scope>
    <source>
        <strain evidence="3 4">UFRJ-M7.2.18</strain>
    </source>
</reference>
<evidence type="ECO:0008006" key="5">
    <source>
        <dbReference type="Google" id="ProtNLM"/>
    </source>
</evidence>
<dbReference type="EMBL" id="AXCV01000170">
    <property type="protein sequence ID" value="KGO31878.1"/>
    <property type="molecule type" value="Genomic_DNA"/>
</dbReference>
<name>A0ABR4XQZ4_9LACO</name>
<evidence type="ECO:0000313" key="3">
    <source>
        <dbReference type="EMBL" id="KGO31878.1"/>
    </source>
</evidence>
<dbReference type="SUPFAM" id="SSF52540">
    <property type="entry name" value="P-loop containing nucleoside triphosphate hydrolases"/>
    <property type="match status" value="1"/>
</dbReference>